<evidence type="ECO:0008006" key="4">
    <source>
        <dbReference type="Google" id="ProtNLM"/>
    </source>
</evidence>
<dbReference type="RefSeq" id="WP_073206988.1">
    <property type="nucleotide sequence ID" value="NZ_FRBD01000007.1"/>
</dbReference>
<sequence length="363" mass="41363">MTRVLLVFLWVMVSLGASAAEPDTLTLDTISTNNQLGIIRRTVREFDRLNDEYIEPNHYEFTVMGQITRTYESFILASNGQSITLAPDGRTKIGPYFGWRWFFFGYTFDIKNIGFSQNGLRKEFDLSIYSSQIGVDLFYRRTGDDYKIRDVKLGYGFDGRFFEGMPFAGVNVGITGASLYYIFNHGRFSYPAAFSQSTCQKISCGSWLGGIGFTRNTLDLNYDDLQRSLNERMGKGNEVKLDSGMMISDIKYDDFIISGGYAYNWVFAKNWLFCASGQLAACYKSSYGKVADEKKGFSFDKVNLDGIVRLGLVYNNTRWYAGCSAIFRTNNYHTSRFTANNIFGSFNAYIGYNFMLKKKYKNA</sequence>
<evidence type="ECO:0000313" key="2">
    <source>
        <dbReference type="EMBL" id="SHK62487.1"/>
    </source>
</evidence>
<keyword evidence="1" id="KW-0732">Signal</keyword>
<feature type="signal peptide" evidence="1">
    <location>
        <begin position="1"/>
        <end position="19"/>
    </location>
</feature>
<dbReference type="Pfam" id="PF14391">
    <property type="entry name" value="DUF4421"/>
    <property type="match status" value="1"/>
</dbReference>
<dbReference type="InterPro" id="IPR025535">
    <property type="entry name" value="DUF4421"/>
</dbReference>
<dbReference type="EMBL" id="FRBD01000007">
    <property type="protein sequence ID" value="SHK62487.1"/>
    <property type="molecule type" value="Genomic_DNA"/>
</dbReference>
<organism evidence="2 3">
    <name type="scientific">Xylanibacter ruminicola</name>
    <name type="common">Prevotella ruminicola</name>
    <dbReference type="NCBI Taxonomy" id="839"/>
    <lineage>
        <taxon>Bacteria</taxon>
        <taxon>Pseudomonadati</taxon>
        <taxon>Bacteroidota</taxon>
        <taxon>Bacteroidia</taxon>
        <taxon>Bacteroidales</taxon>
        <taxon>Prevotellaceae</taxon>
        <taxon>Xylanibacter</taxon>
    </lineage>
</organism>
<evidence type="ECO:0000313" key="3">
    <source>
        <dbReference type="Proteomes" id="UP000184130"/>
    </source>
</evidence>
<dbReference type="AlphaFoldDB" id="A0A1M6TZV2"/>
<name>A0A1M6TZV2_XYLRU</name>
<proteinExistence type="predicted"/>
<gene>
    <name evidence="2" type="ORF">SAMN05216463_107110</name>
</gene>
<feature type="chain" id="PRO_5012206717" description="DUF4421 domain-containing protein" evidence="1">
    <location>
        <begin position="20"/>
        <end position="363"/>
    </location>
</feature>
<protein>
    <recommendedName>
        <fullName evidence="4">DUF4421 domain-containing protein</fullName>
    </recommendedName>
</protein>
<dbReference type="Proteomes" id="UP000184130">
    <property type="component" value="Unassembled WGS sequence"/>
</dbReference>
<accession>A0A1M6TZV2</accession>
<reference evidence="2 3" key="1">
    <citation type="submission" date="2016-11" db="EMBL/GenBank/DDBJ databases">
        <authorList>
            <person name="Jaros S."/>
            <person name="Januszkiewicz K."/>
            <person name="Wedrychowicz H."/>
        </authorList>
    </citation>
    <scope>NUCLEOTIDE SEQUENCE [LARGE SCALE GENOMIC DNA]</scope>
    <source>
        <strain evidence="2 3">KHT3</strain>
    </source>
</reference>
<evidence type="ECO:0000256" key="1">
    <source>
        <dbReference type="SAM" id="SignalP"/>
    </source>
</evidence>
<dbReference type="OrthoDB" id="975269at2"/>